<keyword evidence="2" id="KW-0808">Transferase</keyword>
<comment type="caution">
    <text evidence="2">The sequence shown here is derived from an EMBL/GenBank/DDBJ whole genome shotgun (WGS) entry which is preliminary data.</text>
</comment>
<organism evidence="2 3">
    <name type="scientific">Phtheirospermum japonicum</name>
    <dbReference type="NCBI Taxonomy" id="374723"/>
    <lineage>
        <taxon>Eukaryota</taxon>
        <taxon>Viridiplantae</taxon>
        <taxon>Streptophyta</taxon>
        <taxon>Embryophyta</taxon>
        <taxon>Tracheophyta</taxon>
        <taxon>Spermatophyta</taxon>
        <taxon>Magnoliopsida</taxon>
        <taxon>eudicotyledons</taxon>
        <taxon>Gunneridae</taxon>
        <taxon>Pentapetalae</taxon>
        <taxon>asterids</taxon>
        <taxon>lamiids</taxon>
        <taxon>Lamiales</taxon>
        <taxon>Orobanchaceae</taxon>
        <taxon>Orobanchaceae incertae sedis</taxon>
        <taxon>Phtheirospermum</taxon>
    </lineage>
</organism>
<comment type="similarity">
    <text evidence="1">Belongs to the plant acyltransferase family.</text>
</comment>
<keyword evidence="3" id="KW-1185">Reference proteome</keyword>
<dbReference type="PANTHER" id="PTHR31642:SF231">
    <property type="entry name" value="BAHD FAMILY ACYLTRANSFERASE, CLADE V"/>
    <property type="match status" value="1"/>
</dbReference>
<reference evidence="2" key="1">
    <citation type="submission" date="2020-07" db="EMBL/GenBank/DDBJ databases">
        <title>Ethylene signaling mediates host invasion by parasitic plants.</title>
        <authorList>
            <person name="Yoshida S."/>
        </authorList>
    </citation>
    <scope>NUCLEOTIDE SEQUENCE</scope>
    <source>
        <strain evidence="2">Okayama</strain>
    </source>
</reference>
<accession>A0A830C7D4</accession>
<evidence type="ECO:0000313" key="2">
    <source>
        <dbReference type="EMBL" id="GFP96627.1"/>
    </source>
</evidence>
<dbReference type="EMBL" id="BMAC01000448">
    <property type="protein sequence ID" value="GFP96627.1"/>
    <property type="molecule type" value="Genomic_DNA"/>
</dbReference>
<evidence type="ECO:0000313" key="3">
    <source>
        <dbReference type="Proteomes" id="UP000653305"/>
    </source>
</evidence>
<protein>
    <submittedName>
        <fullName evidence="2">Omega-hydroxypalmitate o-feruloyl transferase</fullName>
    </submittedName>
</protein>
<dbReference type="InterPro" id="IPR023213">
    <property type="entry name" value="CAT-like_dom_sf"/>
</dbReference>
<dbReference type="Gene3D" id="3.30.559.10">
    <property type="entry name" value="Chloramphenicol acetyltransferase-like domain"/>
    <property type="match status" value="2"/>
</dbReference>
<dbReference type="InterPro" id="IPR050317">
    <property type="entry name" value="Plant_Fungal_Acyltransferase"/>
</dbReference>
<dbReference type="OrthoDB" id="671439at2759"/>
<dbReference type="PANTHER" id="PTHR31642">
    <property type="entry name" value="TRICHOTHECENE 3-O-ACETYLTRANSFERASE"/>
    <property type="match status" value="1"/>
</dbReference>
<dbReference type="Proteomes" id="UP000653305">
    <property type="component" value="Unassembled WGS sequence"/>
</dbReference>
<sequence length="450" mass="50496">MVNNNTISITDQELIKQDPIPLYSPSNPIPIETIFLSNIDQTVTFPVETVFFYEAPPNMAYPSTSVIAGRLRKAVEEVLLIPYYFLAGRLNFNDETKRLELVCNNAGALFVSAKARFSLKDLGNLAQPNPTFHRFVHRPGLYKCLAETSVFTIQVTMFQCGGFALGFTTNHAILDGKSASQMFHNLASITRGQGLVTQHINNDRTCIRARSPPHIQFPHDEYVNLTKTPSLASSFTSLSRTSPSPLIFSDKYIHKLFTFTPQMLSLLKQKAKVKCSTFETILAHVWRARTKASVEKNHEDRESTVLFAVDVRDIISPPLKKNFVGNAVITAFASARSHDLIGRPLSFSVEMVRKGRERVTSEYIRSVIDWLEVYKGIPKTCDGTFYVSAWYKLPFDEVDVGFGCPKHAGPIVSGNDEFVLFLSGGFGGINVWIGLEKEKMERFLDCVFEI</sequence>
<gene>
    <name evidence="2" type="ORF">PHJA_001806800</name>
</gene>
<evidence type="ECO:0000256" key="1">
    <source>
        <dbReference type="ARBA" id="ARBA00009861"/>
    </source>
</evidence>
<name>A0A830C7D4_9LAMI</name>
<dbReference type="Pfam" id="PF02458">
    <property type="entry name" value="Transferase"/>
    <property type="match status" value="1"/>
</dbReference>
<dbReference type="GO" id="GO:0016747">
    <property type="term" value="F:acyltransferase activity, transferring groups other than amino-acyl groups"/>
    <property type="evidence" value="ECO:0007669"/>
    <property type="project" value="TreeGrafter"/>
</dbReference>
<proteinExistence type="inferred from homology"/>
<dbReference type="AlphaFoldDB" id="A0A830C7D4"/>